<dbReference type="HOGENOM" id="CLU_1098346_0_0_1"/>
<evidence type="ECO:0000313" key="3">
    <source>
        <dbReference type="Proteomes" id="UP000027195"/>
    </source>
</evidence>
<name>A0A067M3A1_BOTB1</name>
<dbReference type="STRING" id="930990.A0A067M3A1"/>
<dbReference type="InParanoid" id="A0A067M3A1"/>
<dbReference type="Proteomes" id="UP000027195">
    <property type="component" value="Unassembled WGS sequence"/>
</dbReference>
<reference evidence="3" key="1">
    <citation type="journal article" date="2014" name="Proc. Natl. Acad. Sci. U.S.A.">
        <title>Extensive sampling of basidiomycete genomes demonstrates inadequacy of the white-rot/brown-rot paradigm for wood decay fungi.</title>
        <authorList>
            <person name="Riley R."/>
            <person name="Salamov A.A."/>
            <person name="Brown D.W."/>
            <person name="Nagy L.G."/>
            <person name="Floudas D."/>
            <person name="Held B.W."/>
            <person name="Levasseur A."/>
            <person name="Lombard V."/>
            <person name="Morin E."/>
            <person name="Otillar R."/>
            <person name="Lindquist E.A."/>
            <person name="Sun H."/>
            <person name="LaButti K.M."/>
            <person name="Schmutz J."/>
            <person name="Jabbour D."/>
            <person name="Luo H."/>
            <person name="Baker S.E."/>
            <person name="Pisabarro A.G."/>
            <person name="Walton J.D."/>
            <person name="Blanchette R.A."/>
            <person name="Henrissat B."/>
            <person name="Martin F."/>
            <person name="Cullen D."/>
            <person name="Hibbett D.S."/>
            <person name="Grigoriev I.V."/>
        </authorList>
    </citation>
    <scope>NUCLEOTIDE SEQUENCE [LARGE SCALE GENOMIC DNA]</scope>
    <source>
        <strain evidence="3">FD-172 SS1</strain>
    </source>
</reference>
<keyword evidence="3" id="KW-1185">Reference proteome</keyword>
<protein>
    <submittedName>
        <fullName evidence="2">Uncharacterized protein</fullName>
    </submittedName>
</protein>
<organism evidence="2 3">
    <name type="scientific">Botryobasidium botryosum (strain FD-172 SS1)</name>
    <dbReference type="NCBI Taxonomy" id="930990"/>
    <lineage>
        <taxon>Eukaryota</taxon>
        <taxon>Fungi</taxon>
        <taxon>Dikarya</taxon>
        <taxon>Basidiomycota</taxon>
        <taxon>Agaricomycotina</taxon>
        <taxon>Agaricomycetes</taxon>
        <taxon>Cantharellales</taxon>
        <taxon>Botryobasidiaceae</taxon>
        <taxon>Botryobasidium</taxon>
    </lineage>
</organism>
<sequence>MSRFSAFVANLFAFSPGLPLPTPPALLPPDHSANACRAYDVAPYSDTTKRNAAMVRVATHKESAKLASAFITNFSACPELPPLSSANPSSPSSTLAQFIAYSLHRARLHLSVTFAALFLLNRPKDRFPSARDDTPIVIASSLPMSPHSAAGSVVSLAAAAGLATPPVDSMDSLPRTAHHRSSPSDDKLAYPLPEASLMMRLPGLCGRYA</sequence>
<accession>A0A067M3A1</accession>
<evidence type="ECO:0000256" key="1">
    <source>
        <dbReference type="SAM" id="MobiDB-lite"/>
    </source>
</evidence>
<feature type="region of interest" description="Disordered" evidence="1">
    <location>
        <begin position="167"/>
        <end position="186"/>
    </location>
</feature>
<dbReference type="AlphaFoldDB" id="A0A067M3A1"/>
<dbReference type="OrthoDB" id="244495at2759"/>
<proteinExistence type="predicted"/>
<dbReference type="EMBL" id="KL198159">
    <property type="protein sequence ID" value="KDQ06061.1"/>
    <property type="molecule type" value="Genomic_DNA"/>
</dbReference>
<evidence type="ECO:0000313" key="2">
    <source>
        <dbReference type="EMBL" id="KDQ06061.1"/>
    </source>
</evidence>
<gene>
    <name evidence="2" type="ORF">BOTBODRAFT_181961</name>
</gene>